<name>A0A8J9VHJ9_9NEOP</name>
<dbReference type="EMBL" id="OV170223">
    <property type="protein sequence ID" value="CAH0721748.1"/>
    <property type="molecule type" value="Genomic_DNA"/>
</dbReference>
<dbReference type="OrthoDB" id="8036689at2759"/>
<keyword evidence="2" id="KW-1185">Reference proteome</keyword>
<proteinExistence type="predicted"/>
<evidence type="ECO:0000313" key="2">
    <source>
        <dbReference type="Proteomes" id="UP000838878"/>
    </source>
</evidence>
<dbReference type="AlphaFoldDB" id="A0A8J9VHJ9"/>
<organism evidence="1 2">
    <name type="scientific">Brenthis ino</name>
    <name type="common">lesser marbled fritillary</name>
    <dbReference type="NCBI Taxonomy" id="405034"/>
    <lineage>
        <taxon>Eukaryota</taxon>
        <taxon>Metazoa</taxon>
        <taxon>Ecdysozoa</taxon>
        <taxon>Arthropoda</taxon>
        <taxon>Hexapoda</taxon>
        <taxon>Insecta</taxon>
        <taxon>Pterygota</taxon>
        <taxon>Neoptera</taxon>
        <taxon>Endopterygota</taxon>
        <taxon>Lepidoptera</taxon>
        <taxon>Glossata</taxon>
        <taxon>Ditrysia</taxon>
        <taxon>Papilionoidea</taxon>
        <taxon>Nymphalidae</taxon>
        <taxon>Heliconiinae</taxon>
        <taxon>Argynnini</taxon>
        <taxon>Brenthis</taxon>
    </lineage>
</organism>
<gene>
    <name evidence="1" type="ORF">BINO364_LOCUS7808</name>
</gene>
<dbReference type="PANTHER" id="PTHR22955:SF77">
    <property type="entry name" value="ASPARTIC PUTATIVE DOMAIN-CONTAINING PROTEIN-RELATED"/>
    <property type="match status" value="1"/>
</dbReference>
<feature type="non-terminal residue" evidence="1">
    <location>
        <position position="327"/>
    </location>
</feature>
<dbReference type="PANTHER" id="PTHR22955">
    <property type="entry name" value="RETROTRANSPOSON"/>
    <property type="match status" value="1"/>
</dbReference>
<accession>A0A8J9VHJ9</accession>
<sequence>MFIRDEVTNVFASACMPLRKWKSNESKLISGSFQSPLDLSMGSVEPNKLLGLDWFTNSDELGFLIGSKILEGNTKRDLFSAIARIFDPLGLLSPFVVSMKMMLQKMWLDKLSWDEPLTQEYITSWDALVKALPLLNQFRIPRLVIKDSFKALELHIFTYASEGAYGACAYVRSIDGNRARIYEKIINSLRVNFDRVYCWTDSTIVLGWLQMLPSKLQPFVRNRVAEVLDKAGSCNWQHVPTDKNPADLISRGVDISTLQGSDLWWHGPDFLNKDPFNYPSKLKFLNFDTLPGTRAHVALSIKTENIHSKDSTFINFKFQIIYDLFVA</sequence>
<dbReference type="Pfam" id="PF05380">
    <property type="entry name" value="Peptidase_A17"/>
    <property type="match status" value="1"/>
</dbReference>
<dbReference type="InterPro" id="IPR008042">
    <property type="entry name" value="Retrotrans_Pao"/>
</dbReference>
<protein>
    <submittedName>
        <fullName evidence="1">Uncharacterized protein</fullName>
    </submittedName>
</protein>
<evidence type="ECO:0000313" key="1">
    <source>
        <dbReference type="EMBL" id="CAH0721748.1"/>
    </source>
</evidence>
<reference evidence="1" key="1">
    <citation type="submission" date="2021-12" db="EMBL/GenBank/DDBJ databases">
        <authorList>
            <person name="Martin H S."/>
        </authorList>
    </citation>
    <scope>NUCLEOTIDE SEQUENCE</scope>
</reference>
<dbReference type="Proteomes" id="UP000838878">
    <property type="component" value="Chromosome 3"/>
</dbReference>